<feature type="transmembrane region" description="Helical" evidence="2">
    <location>
        <begin position="77"/>
        <end position="96"/>
    </location>
</feature>
<proteinExistence type="predicted"/>
<evidence type="ECO:0000259" key="3">
    <source>
        <dbReference type="Pfam" id="PF06459"/>
    </source>
</evidence>
<evidence type="ECO:0000313" key="4">
    <source>
        <dbReference type="EMBL" id="VDK44962.1"/>
    </source>
</evidence>
<dbReference type="GO" id="GO:0005219">
    <property type="term" value="F:ryanodine-sensitive calcium-release channel activity"/>
    <property type="evidence" value="ECO:0007669"/>
    <property type="project" value="InterPro"/>
</dbReference>
<dbReference type="OrthoDB" id="10598824at2759"/>
<dbReference type="Proteomes" id="UP000281553">
    <property type="component" value="Unassembled WGS sequence"/>
</dbReference>
<feature type="region of interest" description="Disordered" evidence="1">
    <location>
        <begin position="1"/>
        <end position="52"/>
    </location>
</feature>
<reference evidence="4 5" key="1">
    <citation type="submission" date="2018-11" db="EMBL/GenBank/DDBJ databases">
        <authorList>
            <consortium name="Pathogen Informatics"/>
        </authorList>
    </citation>
    <scope>NUCLEOTIDE SEQUENCE [LARGE SCALE GENOMIC DNA]</scope>
</reference>
<keyword evidence="5" id="KW-1185">Reference proteome</keyword>
<feature type="compositionally biased region" description="Basic and acidic residues" evidence="1">
    <location>
        <begin position="1"/>
        <end position="18"/>
    </location>
</feature>
<evidence type="ECO:0000256" key="2">
    <source>
        <dbReference type="SAM" id="Phobius"/>
    </source>
</evidence>
<feature type="domain" description="Ryanodine Receptor TM 4-6" evidence="3">
    <location>
        <begin position="14"/>
        <end position="96"/>
    </location>
</feature>
<protein>
    <recommendedName>
        <fullName evidence="3">Ryanodine Receptor TM 4-6 domain-containing protein</fullName>
    </recommendedName>
</protein>
<gene>
    <name evidence="4" type="ORF">DILT_LOCUS1468</name>
</gene>
<keyword evidence="2" id="KW-0812">Transmembrane</keyword>
<accession>A0A3P6Q5G0</accession>
<sequence length="115" mass="13249">MLERIDPTKVAVLEEKSKSTTPRTKKNEEKSSESSTGSRQTPSAQASEEPTVVELKPIPTSTFLISIFARNFYRFKLCALILAFLINFLLLCYRVYCDFLFFSRLKWISQPSKMI</sequence>
<dbReference type="Pfam" id="PF06459">
    <property type="entry name" value="RR_TM4-6"/>
    <property type="match status" value="1"/>
</dbReference>
<dbReference type="InterPro" id="IPR009460">
    <property type="entry name" value="Ryanrecept_TM4-6"/>
</dbReference>
<dbReference type="GO" id="GO:0016020">
    <property type="term" value="C:membrane"/>
    <property type="evidence" value="ECO:0007669"/>
    <property type="project" value="InterPro"/>
</dbReference>
<keyword evidence="2" id="KW-1133">Transmembrane helix</keyword>
<name>A0A3P6Q5G0_DIBLA</name>
<feature type="compositionally biased region" description="Low complexity" evidence="1">
    <location>
        <begin position="33"/>
        <end position="43"/>
    </location>
</feature>
<organism evidence="4 5">
    <name type="scientific">Dibothriocephalus latus</name>
    <name type="common">Fish tapeworm</name>
    <name type="synonym">Diphyllobothrium latum</name>
    <dbReference type="NCBI Taxonomy" id="60516"/>
    <lineage>
        <taxon>Eukaryota</taxon>
        <taxon>Metazoa</taxon>
        <taxon>Spiralia</taxon>
        <taxon>Lophotrochozoa</taxon>
        <taxon>Platyhelminthes</taxon>
        <taxon>Cestoda</taxon>
        <taxon>Eucestoda</taxon>
        <taxon>Diphyllobothriidea</taxon>
        <taxon>Diphyllobothriidae</taxon>
        <taxon>Dibothriocephalus</taxon>
    </lineage>
</organism>
<evidence type="ECO:0000313" key="5">
    <source>
        <dbReference type="Proteomes" id="UP000281553"/>
    </source>
</evidence>
<evidence type="ECO:0000256" key="1">
    <source>
        <dbReference type="SAM" id="MobiDB-lite"/>
    </source>
</evidence>
<keyword evidence="2" id="KW-0472">Membrane</keyword>
<dbReference type="GO" id="GO:0006874">
    <property type="term" value="P:intracellular calcium ion homeostasis"/>
    <property type="evidence" value="ECO:0007669"/>
    <property type="project" value="InterPro"/>
</dbReference>
<dbReference type="AlphaFoldDB" id="A0A3P6Q5G0"/>
<dbReference type="EMBL" id="UYRU01010073">
    <property type="protein sequence ID" value="VDK44962.1"/>
    <property type="molecule type" value="Genomic_DNA"/>
</dbReference>